<gene>
    <name evidence="2" type="ORF">Q3O60_09100</name>
</gene>
<dbReference type="NCBIfam" id="NF006077">
    <property type="entry name" value="PRK08223.1"/>
    <property type="match status" value="1"/>
</dbReference>
<reference evidence="2 3" key="1">
    <citation type="submission" date="2023-08" db="EMBL/GenBank/DDBJ databases">
        <authorList>
            <person name="Joshi A."/>
            <person name="Thite S."/>
        </authorList>
    </citation>
    <scope>NUCLEOTIDE SEQUENCE [LARGE SCALE GENOMIC DNA]</scope>
    <source>
        <strain evidence="2 3">AC40</strain>
    </source>
</reference>
<dbReference type="InterPro" id="IPR000594">
    <property type="entry name" value="ThiF_NAD_FAD-bd"/>
</dbReference>
<dbReference type="EMBL" id="JAUZVZ010000011">
    <property type="protein sequence ID" value="MDP4536345.1"/>
    <property type="molecule type" value="Genomic_DNA"/>
</dbReference>
<evidence type="ECO:0000313" key="3">
    <source>
        <dbReference type="Proteomes" id="UP001231616"/>
    </source>
</evidence>
<protein>
    <submittedName>
        <fullName evidence="2">ThiF family adenylyltransferase</fullName>
    </submittedName>
</protein>
<keyword evidence="2" id="KW-0548">Nucleotidyltransferase</keyword>
<keyword evidence="3" id="KW-1185">Reference proteome</keyword>
<accession>A0ABT9GZ47</accession>
<dbReference type="Gene3D" id="3.40.50.720">
    <property type="entry name" value="NAD(P)-binding Rossmann-like Domain"/>
    <property type="match status" value="1"/>
</dbReference>
<dbReference type="RefSeq" id="WP_305893611.1">
    <property type="nucleotide sequence ID" value="NZ_JAUZVZ010000011.1"/>
</dbReference>
<dbReference type="Proteomes" id="UP001231616">
    <property type="component" value="Unassembled WGS sequence"/>
</dbReference>
<sequence>MFNYQQAFSRNIGWVTEQEQQKLRQAKVAIAGAGGVGSAHLLTLTRLGISHFNISDFDQFEVHNFNRQAGAMMSTIDQDKVEVMERLAKDINPELTINSYPEGIDESNVEAFLDGVDLYVDSLDFFALSARKLVFAVCTRKKIPIVTAAPLGMGSAVLCFMPGQMDYEQYFCFEGRSELDQYIQFLIGLSPSMLQMPYLVDKSRVDFKARKGPSTIMGVQLCAGMASTFALKILLGRGDVIAAPYGLHFDAYRNKLKKTWRPFGNRGLLPRLMFAIAKRVVTKEQAVKSV</sequence>
<organism evidence="2 3">
    <name type="scientific">Alkalimonas collagenimarina</name>
    <dbReference type="NCBI Taxonomy" id="400390"/>
    <lineage>
        <taxon>Bacteria</taxon>
        <taxon>Pseudomonadati</taxon>
        <taxon>Pseudomonadota</taxon>
        <taxon>Gammaproteobacteria</taxon>
        <taxon>Alkalimonas</taxon>
    </lineage>
</organism>
<dbReference type="InterPro" id="IPR035985">
    <property type="entry name" value="Ubiquitin-activating_enz"/>
</dbReference>
<dbReference type="SUPFAM" id="SSF69572">
    <property type="entry name" value="Activating enzymes of the ubiquitin-like proteins"/>
    <property type="match status" value="1"/>
</dbReference>
<proteinExistence type="predicted"/>
<dbReference type="Pfam" id="PF00899">
    <property type="entry name" value="ThiF"/>
    <property type="match status" value="1"/>
</dbReference>
<dbReference type="PANTHER" id="PTHR43267">
    <property type="entry name" value="TRNA THREONYLCARBAMOYLADENOSINE DEHYDRATASE"/>
    <property type="match status" value="1"/>
</dbReference>
<name>A0ABT9GZ47_9GAMM</name>
<comment type="caution">
    <text evidence="2">The sequence shown here is derived from an EMBL/GenBank/DDBJ whole genome shotgun (WGS) entry which is preliminary data.</text>
</comment>
<evidence type="ECO:0000259" key="1">
    <source>
        <dbReference type="Pfam" id="PF00899"/>
    </source>
</evidence>
<evidence type="ECO:0000313" key="2">
    <source>
        <dbReference type="EMBL" id="MDP4536345.1"/>
    </source>
</evidence>
<dbReference type="GO" id="GO:0016779">
    <property type="term" value="F:nucleotidyltransferase activity"/>
    <property type="evidence" value="ECO:0007669"/>
    <property type="project" value="UniProtKB-KW"/>
</dbReference>
<feature type="domain" description="THIF-type NAD/FAD binding fold" evidence="1">
    <location>
        <begin position="9"/>
        <end position="257"/>
    </location>
</feature>
<keyword evidence="2" id="KW-0808">Transferase</keyword>
<dbReference type="PANTHER" id="PTHR43267:SF1">
    <property type="entry name" value="TRNA THREONYLCARBAMOYLADENOSINE DEHYDRATASE"/>
    <property type="match status" value="1"/>
</dbReference>
<dbReference type="CDD" id="cd01483">
    <property type="entry name" value="E1_enzyme_family"/>
    <property type="match status" value="1"/>
</dbReference>
<dbReference type="InterPro" id="IPR045886">
    <property type="entry name" value="ThiF/MoeB/HesA"/>
</dbReference>